<evidence type="ECO:0000313" key="2">
    <source>
        <dbReference type="Proteomes" id="UP000887013"/>
    </source>
</evidence>
<sequence>MYWDSVSSFATVKFPAAEFKRGYTSLEEDEHSRCPKTATNDDDMANVLQMVRDNRHIK</sequence>
<organism evidence="1 2">
    <name type="scientific">Nephila pilipes</name>
    <name type="common">Giant wood spider</name>
    <name type="synonym">Nephila maculata</name>
    <dbReference type="NCBI Taxonomy" id="299642"/>
    <lineage>
        <taxon>Eukaryota</taxon>
        <taxon>Metazoa</taxon>
        <taxon>Ecdysozoa</taxon>
        <taxon>Arthropoda</taxon>
        <taxon>Chelicerata</taxon>
        <taxon>Arachnida</taxon>
        <taxon>Araneae</taxon>
        <taxon>Araneomorphae</taxon>
        <taxon>Entelegynae</taxon>
        <taxon>Araneoidea</taxon>
        <taxon>Nephilidae</taxon>
        <taxon>Nephila</taxon>
    </lineage>
</organism>
<accession>A0A8X6NN89</accession>
<reference evidence="1" key="1">
    <citation type="submission" date="2020-08" db="EMBL/GenBank/DDBJ databases">
        <title>Multicomponent nature underlies the extraordinary mechanical properties of spider dragline silk.</title>
        <authorList>
            <person name="Kono N."/>
            <person name="Nakamura H."/>
            <person name="Mori M."/>
            <person name="Yoshida Y."/>
            <person name="Ohtoshi R."/>
            <person name="Malay A.D."/>
            <person name="Moran D.A.P."/>
            <person name="Tomita M."/>
            <person name="Numata K."/>
            <person name="Arakawa K."/>
        </authorList>
    </citation>
    <scope>NUCLEOTIDE SEQUENCE</scope>
</reference>
<name>A0A8X6NN89_NEPPI</name>
<keyword evidence="2" id="KW-1185">Reference proteome</keyword>
<protein>
    <submittedName>
        <fullName evidence="1">Uncharacterized protein</fullName>
    </submittedName>
</protein>
<proteinExistence type="predicted"/>
<dbReference type="AlphaFoldDB" id="A0A8X6NN89"/>
<gene>
    <name evidence="1" type="ORF">NPIL_668231</name>
</gene>
<evidence type="ECO:0000313" key="1">
    <source>
        <dbReference type="EMBL" id="GFT24963.1"/>
    </source>
</evidence>
<comment type="caution">
    <text evidence="1">The sequence shown here is derived from an EMBL/GenBank/DDBJ whole genome shotgun (WGS) entry which is preliminary data.</text>
</comment>
<feature type="non-terminal residue" evidence="1">
    <location>
        <position position="58"/>
    </location>
</feature>
<dbReference type="EMBL" id="BMAW01060188">
    <property type="protein sequence ID" value="GFT24963.1"/>
    <property type="molecule type" value="Genomic_DNA"/>
</dbReference>
<dbReference type="Proteomes" id="UP000887013">
    <property type="component" value="Unassembled WGS sequence"/>
</dbReference>
<dbReference type="OrthoDB" id="6436711at2759"/>